<dbReference type="AlphaFoldDB" id="A0A563DYL6"/>
<comment type="caution">
    <text evidence="2">The sequence shown here is derived from an EMBL/GenBank/DDBJ whole genome shotgun (WGS) entry which is preliminary data.</text>
</comment>
<dbReference type="EMBL" id="VCQV01000020">
    <property type="protein sequence ID" value="TWP35340.1"/>
    <property type="molecule type" value="Genomic_DNA"/>
</dbReference>
<reference evidence="2 3" key="2">
    <citation type="submission" date="2019-08" db="EMBL/GenBank/DDBJ databases">
        <title>Jejuicoccus antrihumi gen. nov., sp. nov., a new member of the family Dermacoccaceae isolated from a cave.</title>
        <authorList>
            <person name="Schumann P."/>
            <person name="Kim I.S."/>
        </authorList>
    </citation>
    <scope>NUCLEOTIDE SEQUENCE [LARGE SCALE GENOMIC DNA]</scope>
    <source>
        <strain evidence="2 3">C5-26</strain>
    </source>
</reference>
<feature type="compositionally biased region" description="Basic and acidic residues" evidence="1">
    <location>
        <begin position="454"/>
        <end position="464"/>
    </location>
</feature>
<keyword evidence="2" id="KW-0645">Protease</keyword>
<dbReference type="NCBIfam" id="TIGR03624">
    <property type="entry name" value="putative hydrolase"/>
    <property type="match status" value="1"/>
</dbReference>
<gene>
    <name evidence="2" type="ORF">FGL98_14440</name>
</gene>
<dbReference type="PANTHER" id="PTHR39420">
    <property type="match status" value="1"/>
</dbReference>
<evidence type="ECO:0000313" key="3">
    <source>
        <dbReference type="Proteomes" id="UP000320244"/>
    </source>
</evidence>
<dbReference type="GO" id="GO:0008237">
    <property type="term" value="F:metallopeptidase activity"/>
    <property type="evidence" value="ECO:0007669"/>
    <property type="project" value="UniProtKB-KW"/>
</dbReference>
<evidence type="ECO:0000313" key="2">
    <source>
        <dbReference type="EMBL" id="TWP35340.1"/>
    </source>
</evidence>
<dbReference type="Proteomes" id="UP000320244">
    <property type="component" value="Unassembled WGS sequence"/>
</dbReference>
<dbReference type="PANTHER" id="PTHR39420:SF2">
    <property type="entry name" value="HYDROLASE"/>
    <property type="match status" value="1"/>
</dbReference>
<keyword evidence="2" id="KW-0482">Metalloprotease</keyword>
<feature type="compositionally biased region" description="Basic and acidic residues" evidence="1">
    <location>
        <begin position="388"/>
        <end position="397"/>
    </location>
</feature>
<sequence length="471" mass="49842">MGGNLADNPQLADALKQLGLENIDPAMMQMVQSQIQAMMSAPADGGFNVAMATDVARKAVAAEGDQSIGATTARDVEQVAHVANLWLDEVTDFPATSGVKAWSRAEWVEQTMPMWRQLVEPVALGVGAAIQKAMREQLSQLGGAEAEELGLPPGMDPAALMGQMEPMVARMSSAMFGMQVGQAVGALAGDVVTGTEMGLPLVEGNPVVVLPHNVAAFADGLSVDAGEVHLYLAVRESARVRLFQGVPWLGPALIAAVQSYAGDISIDTERIEEAIRDADTSDPAAMQSALQGSMFTPEPSEAQQRALGHLETLLALVEGWVDVVTERAVAAHLPHVSALAETVRRRRATSGPAERVFASLVGLELRPRRMREAAALFSALEEASDAATRDASWKHPDFAPTGADLDDPASYVERRTSGEQTVPERDAMDDALDQLLAQGRAEFDAEGDDGGPDDTSRTAERDSDSDGGEPT</sequence>
<feature type="region of interest" description="Disordered" evidence="1">
    <location>
        <begin position="388"/>
        <end position="471"/>
    </location>
</feature>
<dbReference type="Pfam" id="PF10103">
    <property type="entry name" value="Zincin_2"/>
    <property type="match status" value="1"/>
</dbReference>
<organism evidence="2 3">
    <name type="scientific">Leekyejoonella antrihumi</name>
    <dbReference type="NCBI Taxonomy" id="1660198"/>
    <lineage>
        <taxon>Bacteria</taxon>
        <taxon>Bacillati</taxon>
        <taxon>Actinomycetota</taxon>
        <taxon>Actinomycetes</taxon>
        <taxon>Micrococcales</taxon>
        <taxon>Dermacoccaceae</taxon>
        <taxon>Leekyejoonella</taxon>
    </lineage>
</organism>
<dbReference type="SUPFAM" id="SSF55486">
    <property type="entry name" value="Metalloproteases ('zincins'), catalytic domain"/>
    <property type="match status" value="1"/>
</dbReference>
<feature type="compositionally biased region" description="Basic and acidic residues" evidence="1">
    <location>
        <begin position="412"/>
        <end position="428"/>
    </location>
</feature>
<evidence type="ECO:0000256" key="1">
    <source>
        <dbReference type="SAM" id="MobiDB-lite"/>
    </source>
</evidence>
<keyword evidence="3" id="KW-1185">Reference proteome</keyword>
<accession>A0A563DYL6</accession>
<dbReference type="GO" id="GO:0006508">
    <property type="term" value="P:proteolysis"/>
    <property type="evidence" value="ECO:0007669"/>
    <property type="project" value="UniProtKB-KW"/>
</dbReference>
<dbReference type="OrthoDB" id="8478472at2"/>
<dbReference type="InterPro" id="IPR018766">
    <property type="entry name" value="Zinicin_2"/>
</dbReference>
<reference evidence="2 3" key="1">
    <citation type="submission" date="2019-05" db="EMBL/GenBank/DDBJ databases">
        <authorList>
            <person name="Lee S.D."/>
        </authorList>
    </citation>
    <scope>NUCLEOTIDE SEQUENCE [LARGE SCALE GENOMIC DNA]</scope>
    <source>
        <strain evidence="2 3">C5-26</strain>
    </source>
</reference>
<proteinExistence type="predicted"/>
<dbReference type="Gene3D" id="1.20.150.30">
    <property type="entry name" value="Zincin-like metallopeptidase, N-terminal domain"/>
    <property type="match status" value="1"/>
</dbReference>
<name>A0A563DYL6_9MICO</name>
<dbReference type="InterPro" id="IPR042271">
    <property type="entry name" value="Zinicin_2_N"/>
</dbReference>
<protein>
    <submittedName>
        <fullName evidence="2">Zinc-dependent metalloprotease</fullName>
    </submittedName>
</protein>
<keyword evidence="2" id="KW-0378">Hydrolase</keyword>